<dbReference type="FunFam" id="3.30.460.10:FF:000027">
    <property type="entry name" value="Poly(A) polymerase PAP"/>
    <property type="match status" value="1"/>
</dbReference>
<dbReference type="FunCoup" id="A0A0V0QWZ4">
    <property type="interactions" value="296"/>
</dbReference>
<keyword evidence="9 13" id="KW-0460">Magnesium</keyword>
<evidence type="ECO:0000256" key="6">
    <source>
        <dbReference type="ARBA" id="ARBA00022723"/>
    </source>
</evidence>
<comment type="similarity">
    <text evidence="3 11">Belongs to the poly(A) polymerase family.</text>
</comment>
<evidence type="ECO:0000256" key="9">
    <source>
        <dbReference type="ARBA" id="ARBA00022842"/>
    </source>
</evidence>
<feature type="domain" description="Poly(A) polymerase nucleotidyltransferase" evidence="17">
    <location>
        <begin position="27"/>
        <end position="206"/>
    </location>
</feature>
<dbReference type="GO" id="GO:0046872">
    <property type="term" value="F:metal ion binding"/>
    <property type="evidence" value="ECO:0007669"/>
    <property type="project" value="UniProtKB-KW"/>
</dbReference>
<name>A0A0V0QWZ4_PSEPJ</name>
<dbReference type="GO" id="GO:0003723">
    <property type="term" value="F:RNA binding"/>
    <property type="evidence" value="ECO:0007669"/>
    <property type="project" value="UniProtKB-UniRule"/>
</dbReference>
<feature type="region of interest" description="Disordered" evidence="14">
    <location>
        <begin position="561"/>
        <end position="587"/>
    </location>
</feature>
<dbReference type="InterPro" id="IPR007012">
    <property type="entry name" value="PolA_pol_cen_dom"/>
</dbReference>
<keyword evidence="8 11" id="KW-0067">ATP-binding</keyword>
<gene>
    <name evidence="18" type="ORF">PPERSA_05069</name>
</gene>
<comment type="caution">
    <text evidence="18">The sequence shown here is derived from an EMBL/GenBank/DDBJ whole genome shotgun (WGS) entry which is preliminary data.</text>
</comment>
<evidence type="ECO:0000313" key="19">
    <source>
        <dbReference type="Proteomes" id="UP000054937"/>
    </source>
</evidence>
<keyword evidence="4 11" id="KW-0507">mRNA processing</keyword>
<reference evidence="18 19" key="1">
    <citation type="journal article" date="2015" name="Sci. Rep.">
        <title>Genome of the facultative scuticociliatosis pathogen Pseudocohnilembus persalinus provides insight into its virulence through horizontal gene transfer.</title>
        <authorList>
            <person name="Xiong J."/>
            <person name="Wang G."/>
            <person name="Cheng J."/>
            <person name="Tian M."/>
            <person name="Pan X."/>
            <person name="Warren A."/>
            <person name="Jiang C."/>
            <person name="Yuan D."/>
            <person name="Miao W."/>
        </authorList>
    </citation>
    <scope>NUCLEOTIDE SEQUENCE [LARGE SCALE GENOMIC DNA]</scope>
    <source>
        <strain evidence="18">36N120E</strain>
    </source>
</reference>
<dbReference type="CDD" id="cd05402">
    <property type="entry name" value="NT_PAP_TUTase"/>
    <property type="match status" value="1"/>
</dbReference>
<feature type="binding site" evidence="13">
    <location>
        <position position="110"/>
    </location>
    <ligand>
        <name>Mg(2+)</name>
        <dbReference type="ChEBI" id="CHEBI:18420"/>
        <label>1</label>
        <note>catalytic</note>
    </ligand>
</feature>
<dbReference type="SUPFAM" id="SSF55003">
    <property type="entry name" value="PAP/Archaeal CCA-adding enzyme, C-terminal domain"/>
    <property type="match status" value="1"/>
</dbReference>
<evidence type="ECO:0000256" key="13">
    <source>
        <dbReference type="PIRSR" id="PIRSR018425-2"/>
    </source>
</evidence>
<comment type="catalytic activity">
    <reaction evidence="11">
        <text>RNA(n) + ATP = RNA(n)-3'-adenine ribonucleotide + diphosphate</text>
        <dbReference type="Rhea" id="RHEA:11332"/>
        <dbReference type="Rhea" id="RHEA-COMP:14527"/>
        <dbReference type="Rhea" id="RHEA-COMP:17347"/>
        <dbReference type="ChEBI" id="CHEBI:30616"/>
        <dbReference type="ChEBI" id="CHEBI:33019"/>
        <dbReference type="ChEBI" id="CHEBI:140395"/>
        <dbReference type="ChEBI" id="CHEBI:173115"/>
        <dbReference type="EC" id="2.7.7.19"/>
    </reaction>
</comment>
<protein>
    <recommendedName>
        <fullName evidence="11">Poly(A) polymerase</fullName>
        <ecNumber evidence="11">2.7.7.19</ecNumber>
    </recommendedName>
</protein>
<dbReference type="InterPro" id="IPR048840">
    <property type="entry name" value="PolA_pol_NTPase"/>
</dbReference>
<keyword evidence="19" id="KW-1185">Reference proteome</keyword>
<dbReference type="InterPro" id="IPR014492">
    <property type="entry name" value="PolyA_polymerase"/>
</dbReference>
<keyword evidence="5 11" id="KW-0808">Transferase</keyword>
<comment type="cofactor">
    <cofactor evidence="13">
        <name>Mg(2+)</name>
        <dbReference type="ChEBI" id="CHEBI:18420"/>
    </cofactor>
    <text evidence="13">Binds 2 magnesium ions. Also active with manganese.</text>
</comment>
<dbReference type="Proteomes" id="UP000054937">
    <property type="component" value="Unassembled WGS sequence"/>
</dbReference>
<evidence type="ECO:0000313" key="18">
    <source>
        <dbReference type="EMBL" id="KRX06456.1"/>
    </source>
</evidence>
<dbReference type="Pfam" id="PF04926">
    <property type="entry name" value="PAP_RNA-bind"/>
    <property type="match status" value="2"/>
</dbReference>
<feature type="binding site" evidence="12">
    <location>
        <begin position="108"/>
        <end position="110"/>
    </location>
    <ligand>
        <name>ATP</name>
        <dbReference type="ChEBI" id="CHEBI:30616"/>
    </ligand>
</feature>
<dbReference type="GO" id="GO:0005524">
    <property type="term" value="F:ATP binding"/>
    <property type="evidence" value="ECO:0007669"/>
    <property type="project" value="UniProtKB-UniRule"/>
</dbReference>
<dbReference type="PANTHER" id="PTHR10682:SF10">
    <property type="entry name" value="POLYNUCLEOTIDE ADENYLYLTRANSFERASE"/>
    <property type="match status" value="1"/>
</dbReference>
<dbReference type="InParanoid" id="A0A0V0QWZ4"/>
<dbReference type="PIRSF" id="PIRSF018425">
    <property type="entry name" value="PolyA_polymerase"/>
    <property type="match status" value="1"/>
</dbReference>
<evidence type="ECO:0000256" key="12">
    <source>
        <dbReference type="PIRSR" id="PIRSR018425-1"/>
    </source>
</evidence>
<dbReference type="OrthoDB" id="412748at2759"/>
<dbReference type="InterPro" id="IPR007010">
    <property type="entry name" value="PolA_pol_RNA-bd_dom"/>
</dbReference>
<evidence type="ECO:0000256" key="11">
    <source>
        <dbReference type="PIRNR" id="PIRNR018425"/>
    </source>
</evidence>
<dbReference type="InterPro" id="IPR043519">
    <property type="entry name" value="NT_sf"/>
</dbReference>
<proteinExistence type="inferred from homology"/>
<dbReference type="Gene3D" id="1.10.1410.10">
    <property type="match status" value="1"/>
</dbReference>
<evidence type="ECO:0000256" key="2">
    <source>
        <dbReference type="ARBA" id="ARBA00004123"/>
    </source>
</evidence>
<evidence type="ECO:0000256" key="3">
    <source>
        <dbReference type="ARBA" id="ARBA00010912"/>
    </source>
</evidence>
<dbReference type="GO" id="GO:0006397">
    <property type="term" value="P:mRNA processing"/>
    <property type="evidence" value="ECO:0007669"/>
    <property type="project" value="UniProtKB-KW"/>
</dbReference>
<feature type="domain" description="Poly(A) polymerase RNA-binding" evidence="15">
    <location>
        <begin position="460"/>
        <end position="530"/>
    </location>
</feature>
<dbReference type="EMBL" id="LDAU01000096">
    <property type="protein sequence ID" value="KRX06456.1"/>
    <property type="molecule type" value="Genomic_DNA"/>
</dbReference>
<keyword evidence="10 11" id="KW-0539">Nucleus</keyword>
<evidence type="ECO:0000256" key="14">
    <source>
        <dbReference type="SAM" id="MobiDB-lite"/>
    </source>
</evidence>
<evidence type="ECO:0000259" key="15">
    <source>
        <dbReference type="Pfam" id="PF04926"/>
    </source>
</evidence>
<feature type="binding site" evidence="12">
    <location>
        <position position="223"/>
    </location>
    <ligand>
        <name>ATP</name>
        <dbReference type="ChEBI" id="CHEBI:30616"/>
    </ligand>
</feature>
<evidence type="ECO:0000256" key="5">
    <source>
        <dbReference type="ARBA" id="ARBA00022679"/>
    </source>
</evidence>
<evidence type="ECO:0000256" key="7">
    <source>
        <dbReference type="ARBA" id="ARBA00022741"/>
    </source>
</evidence>
<dbReference type="GO" id="GO:0031123">
    <property type="term" value="P:RNA 3'-end processing"/>
    <property type="evidence" value="ECO:0007669"/>
    <property type="project" value="InterPro"/>
</dbReference>
<evidence type="ECO:0000256" key="1">
    <source>
        <dbReference type="ARBA" id="ARBA00001936"/>
    </source>
</evidence>
<feature type="binding site" evidence="13">
    <location>
        <position position="108"/>
    </location>
    <ligand>
        <name>Mg(2+)</name>
        <dbReference type="ChEBI" id="CHEBI:18420"/>
        <label>1</label>
        <note>catalytic</note>
    </ligand>
</feature>
<dbReference type="AlphaFoldDB" id="A0A0V0QWZ4"/>
<feature type="domain" description="Poly(A) polymerase RNA-binding" evidence="15">
    <location>
        <begin position="389"/>
        <end position="429"/>
    </location>
</feature>
<dbReference type="PANTHER" id="PTHR10682">
    <property type="entry name" value="POLY A POLYMERASE"/>
    <property type="match status" value="1"/>
</dbReference>
<dbReference type="SUPFAM" id="SSF81301">
    <property type="entry name" value="Nucleotidyltransferase"/>
    <property type="match status" value="1"/>
</dbReference>
<dbReference type="GO" id="GO:0005634">
    <property type="term" value="C:nucleus"/>
    <property type="evidence" value="ECO:0007669"/>
    <property type="project" value="UniProtKB-SubCell"/>
</dbReference>
<dbReference type="Pfam" id="PF20750">
    <property type="entry name" value="PAP_NTPase"/>
    <property type="match status" value="1"/>
</dbReference>
<dbReference type="Pfam" id="PF04928">
    <property type="entry name" value="PAP_central"/>
    <property type="match status" value="1"/>
</dbReference>
<feature type="compositionally biased region" description="Low complexity" evidence="14">
    <location>
        <begin position="565"/>
        <end position="587"/>
    </location>
</feature>
<feature type="binding site" evidence="12">
    <location>
        <position position="163"/>
    </location>
    <ligand>
        <name>ATP</name>
        <dbReference type="ChEBI" id="CHEBI:30616"/>
    </ligand>
</feature>
<comment type="cofactor">
    <cofactor evidence="1">
        <name>Mn(2+)</name>
        <dbReference type="ChEBI" id="CHEBI:29035"/>
    </cofactor>
</comment>
<feature type="binding site" evidence="13">
    <location>
        <position position="163"/>
    </location>
    <ligand>
        <name>Mg(2+)</name>
        <dbReference type="ChEBI" id="CHEBI:18420"/>
        <label>2</label>
        <note>catalytic</note>
    </ligand>
</feature>
<comment type="subcellular location">
    <subcellularLocation>
        <location evidence="2 11">Nucleus</location>
    </subcellularLocation>
</comment>
<dbReference type="Gene3D" id="3.30.70.590">
    <property type="entry name" value="Poly(A) polymerase predicted RNA binding domain"/>
    <property type="match status" value="1"/>
</dbReference>
<keyword evidence="7 11" id="KW-0547">Nucleotide-binding</keyword>
<feature type="binding site" evidence="12">
    <location>
        <begin position="95"/>
        <end position="97"/>
    </location>
    <ligand>
        <name>ATP</name>
        <dbReference type="ChEBI" id="CHEBI:30616"/>
    </ligand>
</feature>
<comment type="function">
    <text evidence="11">Polymerase that creates the 3'-poly(A) tail of mRNA's.</text>
</comment>
<dbReference type="InterPro" id="IPR011068">
    <property type="entry name" value="NuclTrfase_I-like_C"/>
</dbReference>
<dbReference type="OMA" id="IFCISEA"/>
<accession>A0A0V0QWZ4</accession>
<dbReference type="GO" id="GO:1990817">
    <property type="term" value="F:poly(A) RNA polymerase activity"/>
    <property type="evidence" value="ECO:0007669"/>
    <property type="project" value="UniProtKB-UniRule"/>
</dbReference>
<evidence type="ECO:0000259" key="17">
    <source>
        <dbReference type="Pfam" id="PF20750"/>
    </source>
</evidence>
<feature type="binding site" evidence="13">
    <location>
        <position position="110"/>
    </location>
    <ligand>
        <name>Mg(2+)</name>
        <dbReference type="ChEBI" id="CHEBI:18420"/>
        <label>2</label>
        <note>catalytic</note>
    </ligand>
</feature>
<sequence length="587" mass="69505">MQQQEYMMLINLQQPHSIINQNEGGQFDEIVSSQIKQILEKQFFYSETQDQKEFKKQIVENLRNLVKKWIKDIAVQTPYLNQDKLDKVGGDLRVFGSFTLDVNSQESDIDTVCIAPKFVSREEHFFKGFYEILRNTDNITDIFCISEALVPLIRLKYHNIQFDILFCQINEDYIENQIDLDSNRLLSQMDEKSYRSFNGLRVAQFLKKNIKNPNFLSALKVIKLWAKNKGIYSNIIGYLSGIGWTILLAKICQLYPNAHLNILIERFFFIYHQWKWQEMPIQIENIQSEPEYYISFDQWDPTKKSNMMVITPCFPCMNAAHNVSKTTLKIIQKQFAKAYKKVQQIRVETINYLQQIPNNQLLSSDIVKKFYNQLDSLQDKYKALLQKSEFFVHYKQFIQIIVLAQNQVDFNIWQGHVESKIRKLTHLFESDMYYSTGSNNSKIDVHPYPFPLEGNEPNFKHSCSYFFGIKLNQSEQNLDDIQIVDIKQPVNDFLVMLQNSYKQIVPETMTLNIRQVTRQQIKDIVTQNIDKYRKFINSRTQYSNKQILDSLIQNYQQVEEERQQQKQQNSYKNHGNNNNSNQQINQQ</sequence>
<feature type="binding site" evidence="13">
    <location>
        <position position="108"/>
    </location>
    <ligand>
        <name>Mg(2+)</name>
        <dbReference type="ChEBI" id="CHEBI:18420"/>
        <label>2</label>
        <note>catalytic</note>
    </ligand>
</feature>
<dbReference type="Gene3D" id="3.30.460.10">
    <property type="entry name" value="Beta Polymerase, domain 2"/>
    <property type="match status" value="1"/>
</dbReference>
<evidence type="ECO:0000259" key="16">
    <source>
        <dbReference type="Pfam" id="PF04928"/>
    </source>
</evidence>
<feature type="binding site" evidence="12">
    <location>
        <position position="232"/>
    </location>
    <ligand>
        <name>ATP</name>
        <dbReference type="ChEBI" id="CHEBI:30616"/>
    </ligand>
</feature>
<dbReference type="EC" id="2.7.7.19" evidence="11"/>
<dbReference type="SUPFAM" id="SSF81631">
    <property type="entry name" value="PAP/OAS1 substrate-binding domain"/>
    <property type="match status" value="1"/>
</dbReference>
<keyword evidence="6 13" id="KW-0479">Metal-binding</keyword>
<evidence type="ECO:0000256" key="4">
    <source>
        <dbReference type="ARBA" id="ARBA00022664"/>
    </source>
</evidence>
<evidence type="ECO:0000256" key="10">
    <source>
        <dbReference type="ARBA" id="ARBA00023242"/>
    </source>
</evidence>
<organism evidence="18 19">
    <name type="scientific">Pseudocohnilembus persalinus</name>
    <name type="common">Ciliate</name>
    <dbReference type="NCBI Taxonomy" id="266149"/>
    <lineage>
        <taxon>Eukaryota</taxon>
        <taxon>Sar</taxon>
        <taxon>Alveolata</taxon>
        <taxon>Ciliophora</taxon>
        <taxon>Intramacronucleata</taxon>
        <taxon>Oligohymenophorea</taxon>
        <taxon>Scuticociliatia</taxon>
        <taxon>Philasterida</taxon>
        <taxon>Pseudocohnilembidae</taxon>
        <taxon>Pseudocohnilembus</taxon>
    </lineage>
</organism>
<evidence type="ECO:0000256" key="8">
    <source>
        <dbReference type="ARBA" id="ARBA00022840"/>
    </source>
</evidence>
<feature type="domain" description="Poly(A) polymerase central" evidence="16">
    <location>
        <begin position="214"/>
        <end position="351"/>
    </location>
</feature>